<comment type="caution">
    <text evidence="3">The sequence shown here is derived from an EMBL/GenBank/DDBJ whole genome shotgun (WGS) entry which is preliminary data.</text>
</comment>
<proteinExistence type="predicted"/>
<evidence type="ECO:0000256" key="1">
    <source>
        <dbReference type="SAM" id="SignalP"/>
    </source>
</evidence>
<feature type="domain" description="Bacterial Ig-like" evidence="2">
    <location>
        <begin position="932"/>
        <end position="1010"/>
    </location>
</feature>
<gene>
    <name evidence="3" type="ORF">FB461_0506</name>
</gene>
<dbReference type="EMBL" id="VFOS01000001">
    <property type="protein sequence ID" value="TQL64021.1"/>
    <property type="molecule type" value="Genomic_DNA"/>
</dbReference>
<feature type="domain" description="Bacterial Ig-like" evidence="2">
    <location>
        <begin position="741"/>
        <end position="819"/>
    </location>
</feature>
<dbReference type="AlphaFoldDB" id="A0A542ZUM8"/>
<dbReference type="PROSITE" id="PS51318">
    <property type="entry name" value="TAT"/>
    <property type="match status" value="1"/>
</dbReference>
<feature type="signal peptide" evidence="1">
    <location>
        <begin position="1"/>
        <end position="34"/>
    </location>
</feature>
<feature type="chain" id="PRO_5021829529" evidence="1">
    <location>
        <begin position="35"/>
        <end position="1011"/>
    </location>
</feature>
<dbReference type="Proteomes" id="UP000315389">
    <property type="component" value="Unassembled WGS sequence"/>
</dbReference>
<accession>A0A542ZUM8</accession>
<dbReference type="RefSeq" id="WP_142118644.1">
    <property type="nucleotide sequence ID" value="NZ_BAAASV010000003.1"/>
</dbReference>
<organism evidence="3 4">
    <name type="scientific">Rarobacter faecitabidus</name>
    <dbReference type="NCBI Taxonomy" id="13243"/>
    <lineage>
        <taxon>Bacteria</taxon>
        <taxon>Bacillati</taxon>
        <taxon>Actinomycetota</taxon>
        <taxon>Actinomycetes</taxon>
        <taxon>Micrococcales</taxon>
        <taxon>Rarobacteraceae</taxon>
        <taxon>Rarobacter</taxon>
    </lineage>
</organism>
<dbReference type="GO" id="GO:0005975">
    <property type="term" value="P:carbohydrate metabolic process"/>
    <property type="evidence" value="ECO:0007669"/>
    <property type="project" value="UniProtKB-ARBA"/>
</dbReference>
<dbReference type="Pfam" id="PF16640">
    <property type="entry name" value="Big_3_5"/>
    <property type="match status" value="2"/>
</dbReference>
<evidence type="ECO:0000313" key="3">
    <source>
        <dbReference type="EMBL" id="TQL64021.1"/>
    </source>
</evidence>
<protein>
    <submittedName>
        <fullName evidence="3">Ig-like domain-containing protein</fullName>
    </submittedName>
</protein>
<dbReference type="OrthoDB" id="9798386at2"/>
<evidence type="ECO:0000259" key="2">
    <source>
        <dbReference type="Pfam" id="PF16640"/>
    </source>
</evidence>
<dbReference type="InterPro" id="IPR013783">
    <property type="entry name" value="Ig-like_fold"/>
</dbReference>
<name>A0A542ZUM8_RARFA</name>
<dbReference type="Gene3D" id="2.60.40.10">
    <property type="entry name" value="Immunoglobulins"/>
    <property type="match status" value="2"/>
</dbReference>
<evidence type="ECO:0000313" key="4">
    <source>
        <dbReference type="Proteomes" id="UP000315389"/>
    </source>
</evidence>
<keyword evidence="1" id="KW-0732">Signal</keyword>
<reference evidence="3 4" key="1">
    <citation type="submission" date="2019-06" db="EMBL/GenBank/DDBJ databases">
        <title>Sequencing the genomes of 1000 actinobacteria strains.</title>
        <authorList>
            <person name="Klenk H.-P."/>
        </authorList>
    </citation>
    <scope>NUCLEOTIDE SEQUENCE [LARGE SCALE GENOMIC DNA]</scope>
    <source>
        <strain evidence="3 4">DSM 4813</strain>
    </source>
</reference>
<dbReference type="InterPro" id="IPR006311">
    <property type="entry name" value="TAT_signal"/>
</dbReference>
<dbReference type="InterPro" id="IPR032109">
    <property type="entry name" value="Big_3_5"/>
</dbReference>
<sequence length="1011" mass="104026">MSPTTSPRRGFAAGVIAALAATTLLGAVAPAAHADLPAPAHGVDYDYIADVFPGLEAGQHVFESVTIERLKYILRFKSGNYPVVIADPTDPSSRASLPVINTAAKTAGIKQILLFNPRIDGGKLNIFNHTELASVLGGAGLDYWKNEGPTNNSTGGPLRTILNEDTTPQFNLDPITGITSAPYLFITNKDRKIGEANDRVVASLTTKKTAADLDTEAKKSAYASELSTFFGTVTDYAENSDFDFYEDEVNRRHLATYPNEQQYGGNILDDADNAAGWRVASVTYPEAIKLLQQSGDVPFLFGGTWCHNTRAFIKDVNRIAQEDGIKTVYNLDFSLFSTSNGGTNYDHIRSNKSAGLQTVGEGADKRITAPAHLYGELINNYLTNAVAEYALTGEQGASPNAYYPGGDVTKESLESRRLQVGHVLTYNKDHKDGLGNPAPVVDQGIRYNDNGGYTEHMTEWWFVKGRDLPVEDKTYGGSYYVAGGNGLASNRAFAKEAIAEIETILGGLAGTTYPTSVAGTIQGGAASITPGEVTNVDVTVTASGYAPFISYNTVSQNAAPNNGTGSPRGYVVAINSAGTEVSPRVRLKRDGSAVTVTVPAQAAGADPISIKYLGRGTVLPAATQAIQVAKFSSTATTGTVLSLTYGTAGSIAVAVAKGTDADEEAEAPTGAVVLTGIGGLSLSGTISGGVANIAIPANAPAGTFTATATYEGDGQYSASSATPVTITIDKAPAVIQAEQVSSWSYGSAGAVKVTVSPDATGAVAITGLSSGPLTGQLNEGVATITVPATIAAGTHNVVATYAGDSNVTPGTPAQATITIAKSAPTATLSVTKGTYGKSASAAIEVKAANGQGATGQVTLTGTGSTVTATLVAGKAAVQLPKALAAGSYTVKLAYNGDANLTGGAASAQLTVDKAAAAQPKVKVSKAPTKKKAGKATVTIASASGLAKATGKVTLTLKKAKSTKKITVSVKKGKATVKLPKAAAGKWTITASYKGDKLYKAANSKKITVRVR</sequence>
<keyword evidence="4" id="KW-1185">Reference proteome</keyword>